<keyword evidence="2" id="KW-0813">Transport</keyword>
<dbReference type="GO" id="GO:0016887">
    <property type="term" value="F:ATP hydrolysis activity"/>
    <property type="evidence" value="ECO:0007669"/>
    <property type="project" value="InterPro"/>
</dbReference>
<dbReference type="GO" id="GO:0006508">
    <property type="term" value="P:proteolysis"/>
    <property type="evidence" value="ECO:0007669"/>
    <property type="project" value="InterPro"/>
</dbReference>
<keyword evidence="15" id="KW-1185">Reference proteome</keyword>
<comment type="subcellular location">
    <subcellularLocation>
        <location evidence="1">Cell membrane</location>
        <topology evidence="1">Multi-pass membrane protein</topology>
    </subcellularLocation>
</comment>
<evidence type="ECO:0000256" key="8">
    <source>
        <dbReference type="ARBA" id="ARBA00022989"/>
    </source>
</evidence>
<evidence type="ECO:0000256" key="5">
    <source>
        <dbReference type="ARBA" id="ARBA00022741"/>
    </source>
</evidence>
<keyword evidence="5" id="KW-0547">Nucleotide-binding</keyword>
<keyword evidence="9 10" id="KW-0472">Membrane</keyword>
<dbReference type="Gene3D" id="3.90.70.10">
    <property type="entry name" value="Cysteine proteinases"/>
    <property type="match status" value="1"/>
</dbReference>
<dbReference type="PROSITE" id="PS50893">
    <property type="entry name" value="ABC_TRANSPORTER_2"/>
    <property type="match status" value="1"/>
</dbReference>
<dbReference type="SUPFAM" id="SSF52540">
    <property type="entry name" value="P-loop containing nucleoside triphosphate hydrolases"/>
    <property type="match status" value="1"/>
</dbReference>
<dbReference type="SMART" id="SM00382">
    <property type="entry name" value="AAA"/>
    <property type="match status" value="1"/>
</dbReference>
<evidence type="ECO:0000259" key="11">
    <source>
        <dbReference type="PROSITE" id="PS50893"/>
    </source>
</evidence>
<dbReference type="AlphaFoldDB" id="A0A7K1U8B1"/>
<accession>A0A7K1U8B1</accession>
<dbReference type="GO" id="GO:0005886">
    <property type="term" value="C:plasma membrane"/>
    <property type="evidence" value="ECO:0007669"/>
    <property type="project" value="UniProtKB-SubCell"/>
</dbReference>
<comment type="caution">
    <text evidence="14">The sequence shown here is derived from an EMBL/GenBank/DDBJ whole genome shotgun (WGS) entry which is preliminary data.</text>
</comment>
<evidence type="ECO:0000313" key="14">
    <source>
        <dbReference type="EMBL" id="MVT10602.1"/>
    </source>
</evidence>
<keyword evidence="6" id="KW-0378">Hydrolase</keyword>
<dbReference type="RefSeq" id="WP_157308043.1">
    <property type="nucleotide sequence ID" value="NZ_WRXN01000009.1"/>
</dbReference>
<proteinExistence type="predicted"/>
<keyword evidence="3" id="KW-1003">Cell membrane</keyword>
<dbReference type="Gene3D" id="1.20.1560.10">
    <property type="entry name" value="ABC transporter type 1, transmembrane domain"/>
    <property type="match status" value="1"/>
</dbReference>
<dbReference type="PANTHER" id="PTHR43394">
    <property type="entry name" value="ATP-DEPENDENT PERMEASE MDL1, MITOCHONDRIAL"/>
    <property type="match status" value="1"/>
</dbReference>
<feature type="domain" description="ABC transmembrane type-1" evidence="12">
    <location>
        <begin position="176"/>
        <end position="455"/>
    </location>
</feature>
<evidence type="ECO:0000256" key="9">
    <source>
        <dbReference type="ARBA" id="ARBA00023136"/>
    </source>
</evidence>
<keyword evidence="8 10" id="KW-1133">Transmembrane helix</keyword>
<dbReference type="GO" id="GO:0005524">
    <property type="term" value="F:ATP binding"/>
    <property type="evidence" value="ECO:0007669"/>
    <property type="project" value="UniProtKB-KW"/>
</dbReference>
<dbReference type="InterPro" id="IPR003439">
    <property type="entry name" value="ABC_transporter-like_ATP-bd"/>
</dbReference>
<keyword evidence="7 14" id="KW-0067">ATP-binding</keyword>
<dbReference type="CDD" id="cd18571">
    <property type="entry name" value="ABC_6TM_peptidase_like"/>
    <property type="match status" value="1"/>
</dbReference>
<evidence type="ECO:0000256" key="10">
    <source>
        <dbReference type="SAM" id="Phobius"/>
    </source>
</evidence>
<feature type="transmembrane region" description="Helical" evidence="10">
    <location>
        <begin position="206"/>
        <end position="227"/>
    </location>
</feature>
<evidence type="ECO:0000256" key="1">
    <source>
        <dbReference type="ARBA" id="ARBA00004651"/>
    </source>
</evidence>
<evidence type="ECO:0000256" key="7">
    <source>
        <dbReference type="ARBA" id="ARBA00022840"/>
    </source>
</evidence>
<dbReference type="Proteomes" id="UP000461730">
    <property type="component" value="Unassembled WGS sequence"/>
</dbReference>
<dbReference type="InterPro" id="IPR039421">
    <property type="entry name" value="Type_1_exporter"/>
</dbReference>
<dbReference type="InterPro" id="IPR036640">
    <property type="entry name" value="ABC1_TM_sf"/>
</dbReference>
<reference evidence="14 15" key="1">
    <citation type="submission" date="2019-12" db="EMBL/GenBank/DDBJ databases">
        <title>Chitinophaga sp. strain ysch24 (GDMCC 1.1355), whole genome shotgun sequence.</title>
        <authorList>
            <person name="Zhang X."/>
        </authorList>
    </citation>
    <scope>NUCLEOTIDE SEQUENCE [LARGE SCALE GENOMIC DNA]</scope>
    <source>
        <strain evidence="15">ysch24</strain>
    </source>
</reference>
<feature type="domain" description="Peptidase C39" evidence="13">
    <location>
        <begin position="12"/>
        <end position="133"/>
    </location>
</feature>
<dbReference type="FunFam" id="3.40.50.300:FF:000299">
    <property type="entry name" value="ABC transporter ATP-binding protein/permease"/>
    <property type="match status" value="1"/>
</dbReference>
<evidence type="ECO:0000256" key="2">
    <source>
        <dbReference type="ARBA" id="ARBA00022448"/>
    </source>
</evidence>
<evidence type="ECO:0000256" key="6">
    <source>
        <dbReference type="ARBA" id="ARBA00022801"/>
    </source>
</evidence>
<evidence type="ECO:0000313" key="15">
    <source>
        <dbReference type="Proteomes" id="UP000461730"/>
    </source>
</evidence>
<name>A0A7K1U8B1_9BACT</name>
<dbReference type="InterPro" id="IPR011527">
    <property type="entry name" value="ABC1_TM_dom"/>
</dbReference>
<dbReference type="InterPro" id="IPR027417">
    <property type="entry name" value="P-loop_NTPase"/>
</dbReference>
<dbReference type="EMBL" id="WRXN01000009">
    <property type="protein sequence ID" value="MVT10602.1"/>
    <property type="molecule type" value="Genomic_DNA"/>
</dbReference>
<dbReference type="PANTHER" id="PTHR43394:SF1">
    <property type="entry name" value="ATP-BINDING CASSETTE SUB-FAMILY B MEMBER 10, MITOCHONDRIAL"/>
    <property type="match status" value="1"/>
</dbReference>
<protein>
    <submittedName>
        <fullName evidence="14">ATP-binding cassette domain-containing protein</fullName>
    </submittedName>
</protein>
<dbReference type="PROSITE" id="PS50929">
    <property type="entry name" value="ABC_TM1F"/>
    <property type="match status" value="1"/>
</dbReference>
<dbReference type="GO" id="GO:0015421">
    <property type="term" value="F:ABC-type oligopeptide transporter activity"/>
    <property type="evidence" value="ECO:0007669"/>
    <property type="project" value="TreeGrafter"/>
</dbReference>
<dbReference type="SUPFAM" id="SSF90123">
    <property type="entry name" value="ABC transporter transmembrane region"/>
    <property type="match status" value="1"/>
</dbReference>
<dbReference type="GO" id="GO:0008233">
    <property type="term" value="F:peptidase activity"/>
    <property type="evidence" value="ECO:0007669"/>
    <property type="project" value="InterPro"/>
</dbReference>
<evidence type="ECO:0000256" key="3">
    <source>
        <dbReference type="ARBA" id="ARBA00022475"/>
    </source>
</evidence>
<feature type="transmembrane region" description="Helical" evidence="10">
    <location>
        <begin position="310"/>
        <end position="327"/>
    </location>
</feature>
<dbReference type="Gene3D" id="3.40.50.300">
    <property type="entry name" value="P-loop containing nucleotide triphosphate hydrolases"/>
    <property type="match status" value="1"/>
</dbReference>
<dbReference type="InterPro" id="IPR005074">
    <property type="entry name" value="Peptidase_C39"/>
</dbReference>
<evidence type="ECO:0000259" key="12">
    <source>
        <dbReference type="PROSITE" id="PS50929"/>
    </source>
</evidence>
<feature type="transmembrane region" description="Helical" evidence="10">
    <location>
        <begin position="283"/>
        <end position="304"/>
    </location>
</feature>
<feature type="domain" description="ABC transporter" evidence="11">
    <location>
        <begin position="490"/>
        <end position="726"/>
    </location>
</feature>
<gene>
    <name evidence="14" type="ORF">GO493_20190</name>
</gene>
<dbReference type="Pfam" id="PF03412">
    <property type="entry name" value="Peptidase_C39"/>
    <property type="match status" value="1"/>
</dbReference>
<organism evidence="14 15">
    <name type="scientific">Chitinophaga tropicalis</name>
    <dbReference type="NCBI Taxonomy" id="2683588"/>
    <lineage>
        <taxon>Bacteria</taxon>
        <taxon>Pseudomonadati</taxon>
        <taxon>Bacteroidota</taxon>
        <taxon>Chitinophagia</taxon>
        <taxon>Chitinophagales</taxon>
        <taxon>Chitinophagaceae</taxon>
        <taxon>Chitinophaga</taxon>
    </lineage>
</organism>
<feature type="transmembrane region" description="Helical" evidence="10">
    <location>
        <begin position="172"/>
        <end position="194"/>
    </location>
</feature>
<feature type="transmembrane region" description="Helical" evidence="10">
    <location>
        <begin position="409"/>
        <end position="435"/>
    </location>
</feature>
<evidence type="ECO:0000259" key="13">
    <source>
        <dbReference type="PROSITE" id="PS50990"/>
    </source>
</evidence>
<dbReference type="Pfam" id="PF00005">
    <property type="entry name" value="ABC_tran"/>
    <property type="match status" value="1"/>
</dbReference>
<sequence length="732" mass="82283">MFHVRKFPLYKQSDAMDCGPTCLKMVAAHYGRHFPLQHLRNLSKSTRQGVTIADLIAAGEQLGFKTLSAELPLTVLSDKAPLPCLLHWEKQHFVVLHHITATHAYVADPAVGRSIGYTKREFLRAWQKDENSTTGRALFLEPTSSFYEQESIPEQRTTLLTLLPYLKAHRKLLSPVLGSLLLASGFSLLAPILTQMVVDKGIHQQNIPLLLLICVGQLMLFSGRMAMDFIRARLLYKLGTRISIQMLRGFIQKLMRLPLPFFDNRHAGDNLQRIADNQRVEEFLTSIFVTFVMAVISTVVLGGVLLYYNLWIFLLFLAGAVIAIFWANSFQEKRKLLDQQKFRMLAVNQQVLLEIFGAMQEIKLTGSEAIKSEQWQSVQERSFDLKLESLRMDQFMQGTGLFINEIKNVMITSVAAILVIQGNITLGAMLAITYICGQLNTPVLQLADFIRSSQNTLFSLQRIAEVQQEPDEDQHHHTRITAEDIKGKDIRLEGLRFQYGHQHSPVVLDNIDLTLPAGKVTAIVGMSGSGKTTLLKLLLKFYAPTAGRIMIGGLPLTSVNAGDWRQHCGVVMQDGYVFMDTIAGNVYAGSTERDAERLYAACKMANIHDFFSSMPFGYDTMIGKDGYGLSEGQQQRLLIARLIYRNPQLILLDEATNSLDAHNERAIMNSLHQFFPGKTVVIVAHRLSTVKHADQIVVMDKGRIVEHGTHHSLINVKGAYYHLIKNQLELGQ</sequence>
<dbReference type="InterPro" id="IPR003593">
    <property type="entry name" value="AAA+_ATPase"/>
</dbReference>
<dbReference type="Pfam" id="PF00664">
    <property type="entry name" value="ABC_membrane"/>
    <property type="match status" value="1"/>
</dbReference>
<dbReference type="CDD" id="cd02418">
    <property type="entry name" value="Peptidase_C39B"/>
    <property type="match status" value="1"/>
</dbReference>
<dbReference type="PROSITE" id="PS50990">
    <property type="entry name" value="PEPTIDASE_C39"/>
    <property type="match status" value="1"/>
</dbReference>
<evidence type="ECO:0000256" key="4">
    <source>
        <dbReference type="ARBA" id="ARBA00022692"/>
    </source>
</evidence>
<keyword evidence="4 10" id="KW-0812">Transmembrane</keyword>